<dbReference type="RefSeq" id="WP_013578888.1">
    <property type="nucleotide sequence ID" value="NC_015064.1"/>
</dbReference>
<evidence type="ECO:0000313" key="2">
    <source>
        <dbReference type="EMBL" id="ADW67560.1"/>
    </source>
</evidence>
<protein>
    <submittedName>
        <fullName evidence="2">Short-chain dehydrogenase/reductase SDR</fullName>
    </submittedName>
</protein>
<dbReference type="EMBL" id="CP002480">
    <property type="protein sequence ID" value="ADW67560.1"/>
    <property type="molecule type" value="Genomic_DNA"/>
</dbReference>
<keyword evidence="3" id="KW-1185">Reference proteome</keyword>
<sequence length="246" mass="26219">MANKITLVTGASSDIGQAFIRSLLLQDADAIVLAHSFSGGSKIEGLQTEFGDRVVSLTADFSQASSVLAMADTILAVHGPPSAIVHLPALRLVYERFTKLKWDRLQADLAVQVQSAVLLLQRFLPLMAKMPQARVVFVLSSVVHGMPPKFLSLYTIVKYAQLGLMRALAAEYAATPVRINAISPSMVETQFLQDIAPVAVEMAAAANPLSRNARPDDLLGALHLLLSPGANYMTGVDIPIAGGTIC</sequence>
<dbReference type="InterPro" id="IPR036291">
    <property type="entry name" value="NAD(P)-bd_dom_sf"/>
</dbReference>
<evidence type="ECO:0000313" key="3">
    <source>
        <dbReference type="Proteomes" id="UP000000343"/>
    </source>
</evidence>
<dbReference type="STRING" id="1198114.AciX9_0488"/>
<dbReference type="CDD" id="cd05233">
    <property type="entry name" value="SDR_c"/>
    <property type="match status" value="1"/>
</dbReference>
<dbReference type="SUPFAM" id="SSF51735">
    <property type="entry name" value="NAD(P)-binding Rossmann-fold domains"/>
    <property type="match status" value="1"/>
</dbReference>
<dbReference type="InterPro" id="IPR002347">
    <property type="entry name" value="SDR_fam"/>
</dbReference>
<dbReference type="KEGG" id="acm:AciX9_0488"/>
<dbReference type="OrthoDB" id="9803333at2"/>
<dbReference type="PANTHER" id="PTHR42760">
    <property type="entry name" value="SHORT-CHAIN DEHYDROGENASES/REDUCTASES FAMILY MEMBER"/>
    <property type="match status" value="1"/>
</dbReference>
<gene>
    <name evidence="2" type="ordered locus">AciX9_0488</name>
</gene>
<dbReference type="Pfam" id="PF13561">
    <property type="entry name" value="adh_short_C2"/>
    <property type="match status" value="1"/>
</dbReference>
<name>E8WY21_GRATM</name>
<accession>E8WY21</accession>
<dbReference type="HOGENOM" id="CLU_010194_1_3_0"/>
<dbReference type="PaxDb" id="1198114-AciX9_0488"/>
<dbReference type="eggNOG" id="COG1028">
    <property type="taxonomic scope" value="Bacteria"/>
</dbReference>
<comment type="similarity">
    <text evidence="1">Belongs to the short-chain dehydrogenases/reductases (SDR) family.</text>
</comment>
<proteinExistence type="inferred from homology"/>
<dbReference type="Gene3D" id="3.40.50.720">
    <property type="entry name" value="NAD(P)-binding Rossmann-like Domain"/>
    <property type="match status" value="1"/>
</dbReference>
<dbReference type="Proteomes" id="UP000000343">
    <property type="component" value="Chromosome"/>
</dbReference>
<reference evidence="3" key="1">
    <citation type="submission" date="2011-01" db="EMBL/GenBank/DDBJ databases">
        <title>Complete sequence of chromosome of Acidobacterium sp. MP5ACTX9.</title>
        <authorList>
            <consortium name="US DOE Joint Genome Institute"/>
            <person name="Lucas S."/>
            <person name="Copeland A."/>
            <person name="Lapidus A."/>
            <person name="Cheng J.-F."/>
            <person name="Goodwin L."/>
            <person name="Pitluck S."/>
            <person name="Teshima H."/>
            <person name="Detter J.C."/>
            <person name="Han C."/>
            <person name="Tapia R."/>
            <person name="Land M."/>
            <person name="Hauser L."/>
            <person name="Kyrpides N."/>
            <person name="Ivanova N."/>
            <person name="Ovchinnikova G."/>
            <person name="Pagani I."/>
            <person name="Rawat S.R."/>
            <person name="Mannisto M."/>
            <person name="Haggblom M.M."/>
            <person name="Woyke T."/>
        </authorList>
    </citation>
    <scope>NUCLEOTIDE SEQUENCE [LARGE SCALE GENOMIC DNA]</scope>
    <source>
        <strain evidence="3">MP5ACTX9</strain>
    </source>
</reference>
<dbReference type="PRINTS" id="PR00081">
    <property type="entry name" value="GDHRDH"/>
</dbReference>
<dbReference type="AlphaFoldDB" id="E8WY21"/>
<organism evidence="3">
    <name type="scientific">Granulicella tundricola (strain ATCC BAA-1859 / DSM 23138 / MP5ACTX9)</name>
    <dbReference type="NCBI Taxonomy" id="1198114"/>
    <lineage>
        <taxon>Bacteria</taxon>
        <taxon>Pseudomonadati</taxon>
        <taxon>Acidobacteriota</taxon>
        <taxon>Terriglobia</taxon>
        <taxon>Terriglobales</taxon>
        <taxon>Acidobacteriaceae</taxon>
        <taxon>Granulicella</taxon>
    </lineage>
</organism>
<evidence type="ECO:0000256" key="1">
    <source>
        <dbReference type="ARBA" id="ARBA00006484"/>
    </source>
</evidence>
<dbReference type="GO" id="GO:0016616">
    <property type="term" value="F:oxidoreductase activity, acting on the CH-OH group of donors, NAD or NADP as acceptor"/>
    <property type="evidence" value="ECO:0007669"/>
    <property type="project" value="TreeGrafter"/>
</dbReference>